<reference evidence="1 2" key="1">
    <citation type="journal article" date="2019" name="Int. J. Syst. Evol. Microbiol.">
        <title>The Global Catalogue of Microorganisms (GCM) 10K type strain sequencing project: providing services to taxonomists for standard genome sequencing and annotation.</title>
        <authorList>
            <consortium name="The Broad Institute Genomics Platform"/>
            <consortium name="The Broad Institute Genome Sequencing Center for Infectious Disease"/>
            <person name="Wu L."/>
            <person name="Ma J."/>
        </authorList>
    </citation>
    <scope>NUCLEOTIDE SEQUENCE [LARGE SCALE GENOMIC DNA]</scope>
    <source>
        <strain evidence="1 2">CGMCC 1.12720</strain>
    </source>
</reference>
<evidence type="ECO:0000313" key="2">
    <source>
        <dbReference type="Proteomes" id="UP000605392"/>
    </source>
</evidence>
<evidence type="ECO:0000313" key="1">
    <source>
        <dbReference type="EMBL" id="GGF81274.1"/>
    </source>
</evidence>
<proteinExistence type="predicted"/>
<protein>
    <submittedName>
        <fullName evidence="1">Uncharacterized protein</fullName>
    </submittedName>
</protein>
<sequence length="87" mass="10000">MRTKVEEYDGQLVRVSFFPESEAERTVLLSVRNGLPSDSAELNVMDWVNSAMKREGLGPHEILGFEDVFNNVYYVFRVQRSPRGIGY</sequence>
<comment type="caution">
    <text evidence="1">The sequence shown here is derived from an EMBL/GenBank/DDBJ whole genome shotgun (WGS) entry which is preliminary data.</text>
</comment>
<dbReference type="EMBL" id="BMFN01000007">
    <property type="protein sequence ID" value="GGF81274.1"/>
    <property type="molecule type" value="Genomic_DNA"/>
</dbReference>
<organism evidence="1 2">
    <name type="scientific">Hymenobacter qilianensis</name>
    <dbReference type="NCBI Taxonomy" id="1385715"/>
    <lineage>
        <taxon>Bacteria</taxon>
        <taxon>Pseudomonadati</taxon>
        <taxon>Bacteroidota</taxon>
        <taxon>Cytophagia</taxon>
        <taxon>Cytophagales</taxon>
        <taxon>Hymenobacteraceae</taxon>
        <taxon>Hymenobacter</taxon>
    </lineage>
</organism>
<keyword evidence="2" id="KW-1185">Reference proteome</keyword>
<dbReference type="Proteomes" id="UP000605392">
    <property type="component" value="Unassembled WGS sequence"/>
</dbReference>
<accession>A0ACB5PXF9</accession>
<name>A0ACB5PXF9_9BACT</name>
<gene>
    <name evidence="1" type="ORF">GCM10011375_40300</name>
</gene>